<dbReference type="SUPFAM" id="SSF58113">
    <property type="entry name" value="Apolipoprotein A-I"/>
    <property type="match status" value="1"/>
</dbReference>
<reference evidence="3 4" key="1">
    <citation type="submission" date="2019-02" db="EMBL/GenBank/DDBJ databases">
        <title>Genome sequencing of the rare red list fungi Antrodiella citrinella (Flaviporus citrinellus).</title>
        <authorList>
            <person name="Buettner E."/>
            <person name="Kellner H."/>
        </authorList>
    </citation>
    <scope>NUCLEOTIDE SEQUENCE [LARGE SCALE GENOMIC DNA]</scope>
    <source>
        <strain evidence="3 4">DSM 108506</strain>
    </source>
</reference>
<dbReference type="AlphaFoldDB" id="A0A4S4N4Q7"/>
<dbReference type="GO" id="GO:1902716">
    <property type="term" value="C:cell cortex of growing cell tip"/>
    <property type="evidence" value="ECO:0007669"/>
    <property type="project" value="TreeGrafter"/>
</dbReference>
<dbReference type="GO" id="GO:0005826">
    <property type="term" value="C:actomyosin contractile ring"/>
    <property type="evidence" value="ECO:0007669"/>
    <property type="project" value="TreeGrafter"/>
</dbReference>
<accession>A0A4S4N4Q7</accession>
<dbReference type="InterPro" id="IPR039892">
    <property type="entry name" value="Spa2/Sph1"/>
</dbReference>
<dbReference type="Gene3D" id="1.20.58.130">
    <property type="match status" value="1"/>
</dbReference>
<dbReference type="EMBL" id="SGPM01000014">
    <property type="protein sequence ID" value="THH32841.1"/>
    <property type="molecule type" value="Genomic_DNA"/>
</dbReference>
<dbReference type="PANTHER" id="PTHR21601:SF0">
    <property type="entry name" value="PROTEIN SPA2-RELATED"/>
    <property type="match status" value="1"/>
</dbReference>
<dbReference type="PANTHER" id="PTHR21601">
    <property type="entry name" value="SPA2 PROTEIN"/>
    <property type="match status" value="1"/>
</dbReference>
<dbReference type="Pfam" id="PF12205">
    <property type="entry name" value="GIT1_C"/>
    <property type="match status" value="1"/>
</dbReference>
<evidence type="ECO:0000313" key="3">
    <source>
        <dbReference type="EMBL" id="THH32841.1"/>
    </source>
</evidence>
<evidence type="ECO:0000259" key="2">
    <source>
        <dbReference type="Pfam" id="PF12205"/>
    </source>
</evidence>
<feature type="domain" description="ARF GTPase-activating protein GIT1 C-terminal" evidence="2">
    <location>
        <begin position="138"/>
        <end position="243"/>
    </location>
</feature>
<sequence length="244" mass="27490">MDEAMKTIIRDQLAQLRADIAKEMHEMRQQVEGLRWEVHKQREDMSQQMEGLKKEMTEWKKDVHREAEETKQQIAGLSKPENATPDNEMVTELGQDAAAMADAFRLAMPRPMSSGGETSEYNDNLKFLCFTATFHQRYLESQSEALIFSIQSVLSGVRDPTPPPTMNENITQIVTIVSSVVAVCKDNIRPDAAEQGEKILRELTEHAKSLSEIQASPEVTKEARQIIAKSSFGVANAMKELLKL</sequence>
<dbReference type="GO" id="GO:0005078">
    <property type="term" value="F:MAP-kinase scaffold activity"/>
    <property type="evidence" value="ECO:0007669"/>
    <property type="project" value="TreeGrafter"/>
</dbReference>
<protein>
    <recommendedName>
        <fullName evidence="2">ARF GTPase-activating protein GIT1 C-terminal domain-containing protein</fullName>
    </recommendedName>
</protein>
<feature type="region of interest" description="Disordered" evidence="1">
    <location>
        <begin position="63"/>
        <end position="85"/>
    </location>
</feature>
<keyword evidence="4" id="KW-1185">Reference proteome</keyword>
<evidence type="ECO:0000256" key="1">
    <source>
        <dbReference type="SAM" id="MobiDB-lite"/>
    </source>
</evidence>
<proteinExistence type="predicted"/>
<gene>
    <name evidence="3" type="ORF">EUX98_g1365</name>
</gene>
<dbReference type="InterPro" id="IPR022018">
    <property type="entry name" value="GIT1_C"/>
</dbReference>
<comment type="caution">
    <text evidence="3">The sequence shown here is derived from an EMBL/GenBank/DDBJ whole genome shotgun (WGS) entry which is preliminary data.</text>
</comment>
<dbReference type="OrthoDB" id="5588096at2759"/>
<evidence type="ECO:0000313" key="4">
    <source>
        <dbReference type="Proteomes" id="UP000308730"/>
    </source>
</evidence>
<organism evidence="3 4">
    <name type="scientific">Antrodiella citrinella</name>
    <dbReference type="NCBI Taxonomy" id="2447956"/>
    <lineage>
        <taxon>Eukaryota</taxon>
        <taxon>Fungi</taxon>
        <taxon>Dikarya</taxon>
        <taxon>Basidiomycota</taxon>
        <taxon>Agaricomycotina</taxon>
        <taxon>Agaricomycetes</taxon>
        <taxon>Polyporales</taxon>
        <taxon>Steccherinaceae</taxon>
        <taxon>Antrodiella</taxon>
    </lineage>
</organism>
<dbReference type="Proteomes" id="UP000308730">
    <property type="component" value="Unassembled WGS sequence"/>
</dbReference>
<name>A0A4S4N4Q7_9APHY</name>